<dbReference type="InterPro" id="IPR010332">
    <property type="entry name" value="ATPase_terminase-su_N"/>
</dbReference>
<gene>
    <name evidence="2" type="ORF">FNW02_34945</name>
</gene>
<dbReference type="Proteomes" id="UP001165986">
    <property type="component" value="Unassembled WGS sequence"/>
</dbReference>
<dbReference type="AlphaFoldDB" id="A0AA40T4J8"/>
<accession>A0AA40T4J8</accession>
<evidence type="ECO:0000259" key="1">
    <source>
        <dbReference type="Pfam" id="PF06056"/>
    </source>
</evidence>
<dbReference type="EMBL" id="VJXY01000085">
    <property type="protein sequence ID" value="MBD6620813.1"/>
    <property type="molecule type" value="Genomic_DNA"/>
</dbReference>
<organism evidence="2 3">
    <name type="scientific">Komarekiella delphini-convector SJRDD-AB1</name>
    <dbReference type="NCBI Taxonomy" id="2593771"/>
    <lineage>
        <taxon>Bacteria</taxon>
        <taxon>Bacillati</taxon>
        <taxon>Cyanobacteriota</taxon>
        <taxon>Cyanophyceae</taxon>
        <taxon>Nostocales</taxon>
        <taxon>Nostocaceae</taxon>
        <taxon>Komarekiella</taxon>
        <taxon>Komarekiella delphini-convector</taxon>
    </lineage>
</organism>
<evidence type="ECO:0000313" key="3">
    <source>
        <dbReference type="Proteomes" id="UP001165986"/>
    </source>
</evidence>
<comment type="caution">
    <text evidence="2">The sequence shown here is derived from an EMBL/GenBank/DDBJ whole genome shotgun (WGS) entry which is preliminary data.</text>
</comment>
<name>A0AA40T4J8_9NOST</name>
<keyword evidence="3" id="KW-1185">Reference proteome</keyword>
<proteinExistence type="predicted"/>
<protein>
    <recommendedName>
        <fullName evidence="1">Terminase ATPase subunit N-terminal domain-containing protein</fullName>
    </recommendedName>
</protein>
<sequence>MKTIKWTEEELTIVEAKAELYTPKQIASILKRRGYFRTPLAISTKLWHLGYSTRPFLDNYSAAEIARILCVHRTTVSGWVRRGWLSTGRHSVRYYQIRKWHLKRFFDNPPQHLKKRIASLDKEAVNYLLGRRA</sequence>
<reference evidence="2" key="1">
    <citation type="submission" date="2019-07" db="EMBL/GenBank/DDBJ databases">
        <title>Toxilogical consequences of a new and cryptic species of cyanobacteria (Komarekiella delphini-convector) recovered from the epidermis of a bottlenose dolphin and 1500 ft. in the air.</title>
        <authorList>
            <person name="Brown A.O."/>
            <person name="Dvorak P."/>
            <person name="Villanueva C.D."/>
            <person name="Foss A.J."/>
            <person name="Garvey A.D."/>
            <person name="Gibson Q.A."/>
            <person name="Johansen J.R."/>
            <person name="Casamatta D.A."/>
        </authorList>
    </citation>
    <scope>NUCLEOTIDE SEQUENCE</scope>
    <source>
        <strain evidence="2">SJRDD-AB1</strain>
    </source>
</reference>
<dbReference type="Pfam" id="PF06056">
    <property type="entry name" value="Terminase_5"/>
    <property type="match status" value="1"/>
</dbReference>
<evidence type="ECO:0000313" key="2">
    <source>
        <dbReference type="EMBL" id="MBD6620813.1"/>
    </source>
</evidence>
<dbReference type="InterPro" id="IPR009057">
    <property type="entry name" value="Homeodomain-like_sf"/>
</dbReference>
<feature type="domain" description="Terminase ATPase subunit N-terminal" evidence="1">
    <location>
        <begin position="56"/>
        <end position="82"/>
    </location>
</feature>
<dbReference type="SUPFAM" id="SSF46689">
    <property type="entry name" value="Homeodomain-like"/>
    <property type="match status" value="1"/>
</dbReference>